<keyword evidence="2" id="KW-1133">Transmembrane helix</keyword>
<evidence type="ECO:0000256" key="2">
    <source>
        <dbReference type="SAM" id="Phobius"/>
    </source>
</evidence>
<reference evidence="3" key="1">
    <citation type="journal article" date="2014" name="Int. J. Syst. Evol. Microbiol.">
        <title>Complete genome sequence of Corynebacterium casei LMG S-19264T (=DSM 44701T), isolated from a smear-ripened cheese.</title>
        <authorList>
            <consortium name="US DOE Joint Genome Institute (JGI-PGF)"/>
            <person name="Walter F."/>
            <person name="Albersmeier A."/>
            <person name="Kalinowski J."/>
            <person name="Ruckert C."/>
        </authorList>
    </citation>
    <scope>NUCLEOTIDE SEQUENCE</scope>
    <source>
        <strain evidence="3">CCM 7905</strain>
    </source>
</reference>
<feature type="region of interest" description="Disordered" evidence="1">
    <location>
        <begin position="170"/>
        <end position="196"/>
    </location>
</feature>
<feature type="compositionally biased region" description="Low complexity" evidence="1">
    <location>
        <begin position="35"/>
        <end position="51"/>
    </location>
</feature>
<dbReference type="Proteomes" id="UP000654257">
    <property type="component" value="Unassembled WGS sequence"/>
</dbReference>
<feature type="region of interest" description="Disordered" evidence="1">
    <location>
        <begin position="1"/>
        <end position="71"/>
    </location>
</feature>
<evidence type="ECO:0000313" key="3">
    <source>
        <dbReference type="EMBL" id="GGG16668.1"/>
    </source>
</evidence>
<comment type="caution">
    <text evidence="3">The sequence shown here is derived from an EMBL/GenBank/DDBJ whole genome shotgun (WGS) entry which is preliminary data.</text>
</comment>
<dbReference type="EMBL" id="BMCU01000003">
    <property type="protein sequence ID" value="GGG16668.1"/>
    <property type="molecule type" value="Genomic_DNA"/>
</dbReference>
<feature type="compositionally biased region" description="Basic residues" evidence="1">
    <location>
        <begin position="59"/>
        <end position="71"/>
    </location>
</feature>
<sequence length="196" mass="21227">MTDRDRQRPGPRPGSRAKNRSDRPGRSARRGSGIPPSTDAAASPVDSSSLADDSDSSQRRIRPRRDKRAKKERTFLGLSTGKAVILAVVVCALALTLAVPLRTYIGLQSDARAAAADRLALEDRVEDLTIRKNQTDDPAYITAQARERLGFVMPGETPYQVQLPGARARSDAENDAPAAATGPWYSTLWSTATEAR</sequence>
<name>A0A917G0J2_9NOCA</name>
<feature type="transmembrane region" description="Helical" evidence="2">
    <location>
        <begin position="74"/>
        <end position="99"/>
    </location>
</feature>
<dbReference type="AlphaFoldDB" id="A0A917G0J2"/>
<dbReference type="Pfam" id="PF04977">
    <property type="entry name" value="DivIC"/>
    <property type="match status" value="1"/>
</dbReference>
<reference evidence="3" key="2">
    <citation type="submission" date="2020-09" db="EMBL/GenBank/DDBJ databases">
        <authorList>
            <person name="Sun Q."/>
            <person name="Sedlacek I."/>
        </authorList>
    </citation>
    <scope>NUCLEOTIDE SEQUENCE</scope>
    <source>
        <strain evidence="3">CCM 7905</strain>
    </source>
</reference>
<dbReference type="RefSeq" id="WP_188545950.1">
    <property type="nucleotide sequence ID" value="NZ_BMCU01000003.1"/>
</dbReference>
<evidence type="ECO:0000313" key="4">
    <source>
        <dbReference type="Proteomes" id="UP000654257"/>
    </source>
</evidence>
<organism evidence="3 4">
    <name type="scientific">Rhodococcoides trifolii</name>
    <dbReference type="NCBI Taxonomy" id="908250"/>
    <lineage>
        <taxon>Bacteria</taxon>
        <taxon>Bacillati</taxon>
        <taxon>Actinomycetota</taxon>
        <taxon>Actinomycetes</taxon>
        <taxon>Mycobacteriales</taxon>
        <taxon>Nocardiaceae</taxon>
        <taxon>Rhodococcoides</taxon>
    </lineage>
</organism>
<evidence type="ECO:0008006" key="5">
    <source>
        <dbReference type="Google" id="ProtNLM"/>
    </source>
</evidence>
<accession>A0A917G0J2</accession>
<keyword evidence="2" id="KW-0472">Membrane</keyword>
<protein>
    <recommendedName>
        <fullName evidence="5">Septum formation initiator family protein</fullName>
    </recommendedName>
</protein>
<feature type="compositionally biased region" description="Polar residues" evidence="1">
    <location>
        <begin position="187"/>
        <end position="196"/>
    </location>
</feature>
<dbReference type="InterPro" id="IPR007060">
    <property type="entry name" value="FtsL/DivIC"/>
</dbReference>
<gene>
    <name evidence="3" type="ORF">GCM10007304_33510</name>
</gene>
<keyword evidence="4" id="KW-1185">Reference proteome</keyword>
<proteinExistence type="predicted"/>
<evidence type="ECO:0000256" key="1">
    <source>
        <dbReference type="SAM" id="MobiDB-lite"/>
    </source>
</evidence>
<keyword evidence="2" id="KW-0812">Transmembrane</keyword>